<evidence type="ECO:0000313" key="2">
    <source>
        <dbReference type="EMBL" id="SBT06323.1"/>
    </source>
</evidence>
<dbReference type="SMART" id="SM00769">
    <property type="entry name" value="WHy"/>
    <property type="match status" value="1"/>
</dbReference>
<dbReference type="AlphaFoldDB" id="A0A1A8XQT3"/>
<proteinExistence type="predicted"/>
<dbReference type="SUPFAM" id="SSF117070">
    <property type="entry name" value="LEA14-like"/>
    <property type="match status" value="1"/>
</dbReference>
<evidence type="ECO:0000259" key="1">
    <source>
        <dbReference type="SMART" id="SM00769"/>
    </source>
</evidence>
<organism evidence="2 3">
    <name type="scientific">Candidatus Accumulibacter aalborgensis</name>
    <dbReference type="NCBI Taxonomy" id="1860102"/>
    <lineage>
        <taxon>Bacteria</taxon>
        <taxon>Pseudomonadati</taxon>
        <taxon>Pseudomonadota</taxon>
        <taxon>Betaproteobacteria</taxon>
        <taxon>Candidatus Accumulibacter</taxon>
    </lineage>
</organism>
<dbReference type="Gene3D" id="2.60.40.1820">
    <property type="match status" value="1"/>
</dbReference>
<feature type="domain" description="Water stress and hypersensitive response" evidence="1">
    <location>
        <begin position="17"/>
        <end position="134"/>
    </location>
</feature>
<keyword evidence="3" id="KW-1185">Reference proteome</keyword>
<dbReference type="EMBL" id="FLQX01000107">
    <property type="protein sequence ID" value="SBT06323.1"/>
    <property type="molecule type" value="Genomic_DNA"/>
</dbReference>
<dbReference type="STRING" id="1860102.ACCAA_310065"/>
<name>A0A1A8XQT3_9PROT</name>
<dbReference type="InterPro" id="IPR013990">
    <property type="entry name" value="WHy-dom"/>
</dbReference>
<gene>
    <name evidence="2" type="ORF">ACCAA_310065</name>
</gene>
<reference evidence="2 3" key="1">
    <citation type="submission" date="2016-06" db="EMBL/GenBank/DDBJ databases">
        <authorList>
            <person name="Kjaerup R.B."/>
            <person name="Dalgaard T.S."/>
            <person name="Juul-Madsen H.R."/>
        </authorList>
    </citation>
    <scope>NUCLEOTIDE SEQUENCE [LARGE SCALE GENOMIC DNA]</scope>
    <source>
        <strain evidence="2">3</strain>
    </source>
</reference>
<dbReference type="InterPro" id="IPR004864">
    <property type="entry name" value="LEA_2"/>
</dbReference>
<dbReference type="GO" id="GO:0009269">
    <property type="term" value="P:response to desiccation"/>
    <property type="evidence" value="ECO:0007669"/>
    <property type="project" value="InterPro"/>
</dbReference>
<dbReference type="Proteomes" id="UP000199169">
    <property type="component" value="Unassembled WGS sequence"/>
</dbReference>
<dbReference type="Pfam" id="PF03168">
    <property type="entry name" value="LEA_2"/>
    <property type="match status" value="1"/>
</dbReference>
<sequence length="154" mass="16494">MLSACAGLSGLAQKPEVSVAGLKLLQLGFFEQRFALQLRIKNPNDVELPISGLSFAIELNGQPFLTGLSDKAVTVPRFGEAVLEVTASASLGNALKQLRELRNADRDRVDYRIVGCVSLVGVGSMPFERRGDLPIPAIDLAPRKALPPPGSERT</sequence>
<protein>
    <submittedName>
        <fullName evidence="2">Water Stress and Hypersensitive response domain protein</fullName>
    </submittedName>
</protein>
<evidence type="ECO:0000313" key="3">
    <source>
        <dbReference type="Proteomes" id="UP000199169"/>
    </source>
</evidence>
<accession>A0A1A8XQT3</accession>